<evidence type="ECO:0000313" key="1">
    <source>
        <dbReference type="EMBL" id="PIV10706.1"/>
    </source>
</evidence>
<dbReference type="SUPFAM" id="SSF51735">
    <property type="entry name" value="NAD(P)-binding Rossmann-fold domains"/>
    <property type="match status" value="1"/>
</dbReference>
<evidence type="ECO:0000313" key="2">
    <source>
        <dbReference type="Proteomes" id="UP000230673"/>
    </source>
</evidence>
<sequence>MEFIPTNKLLDLTGKTAIVTGAVGIGYGIINRLAEAGANVLVASRNEEEIN</sequence>
<name>A0A2M7BVU4_9BACT</name>
<proteinExistence type="predicted"/>
<dbReference type="InterPro" id="IPR002347">
    <property type="entry name" value="SDR_fam"/>
</dbReference>
<dbReference type="InterPro" id="IPR036291">
    <property type="entry name" value="NAD(P)-bd_dom_sf"/>
</dbReference>
<comment type="caution">
    <text evidence="1">The sequence shown here is derived from an EMBL/GenBank/DDBJ whole genome shotgun (WGS) entry which is preliminary data.</text>
</comment>
<organism evidence="1 2">
    <name type="scientific">Candidatus Roizmanbacteria bacterium CG03_land_8_20_14_0_80_35_26</name>
    <dbReference type="NCBI Taxonomy" id="1974845"/>
    <lineage>
        <taxon>Bacteria</taxon>
        <taxon>Candidatus Roizmaniibacteriota</taxon>
    </lineage>
</organism>
<dbReference type="Pfam" id="PF00106">
    <property type="entry name" value="adh_short"/>
    <property type="match status" value="1"/>
</dbReference>
<feature type="non-terminal residue" evidence="1">
    <location>
        <position position="51"/>
    </location>
</feature>
<dbReference type="EMBL" id="PEUY01000061">
    <property type="protein sequence ID" value="PIV10706.1"/>
    <property type="molecule type" value="Genomic_DNA"/>
</dbReference>
<protein>
    <submittedName>
        <fullName evidence="1">2-deoxy-D-gluconate 3-dehydrogenase</fullName>
    </submittedName>
</protein>
<gene>
    <name evidence="1" type="ORF">COS50_04105</name>
</gene>
<reference evidence="2" key="1">
    <citation type="submission" date="2017-09" db="EMBL/GenBank/DDBJ databases">
        <title>Depth-based differentiation of microbial function through sediment-hosted aquifers and enrichment of novel symbionts in the deep terrestrial subsurface.</title>
        <authorList>
            <person name="Probst A.J."/>
            <person name="Ladd B."/>
            <person name="Jarett J.K."/>
            <person name="Geller-Mcgrath D.E."/>
            <person name="Sieber C.M.K."/>
            <person name="Emerson J.B."/>
            <person name="Anantharaman K."/>
            <person name="Thomas B.C."/>
            <person name="Malmstrom R."/>
            <person name="Stieglmeier M."/>
            <person name="Klingl A."/>
            <person name="Woyke T."/>
            <person name="Ryan C.M."/>
            <person name="Banfield J.F."/>
        </authorList>
    </citation>
    <scope>NUCLEOTIDE SEQUENCE [LARGE SCALE GENOMIC DNA]</scope>
</reference>
<dbReference type="Gene3D" id="3.40.50.720">
    <property type="entry name" value="NAD(P)-binding Rossmann-like Domain"/>
    <property type="match status" value="1"/>
</dbReference>
<dbReference type="AlphaFoldDB" id="A0A2M7BVU4"/>
<accession>A0A2M7BVU4</accession>
<dbReference type="Proteomes" id="UP000230673">
    <property type="component" value="Unassembled WGS sequence"/>
</dbReference>